<dbReference type="PaxDb" id="3708-A0A078J087"/>
<protein>
    <submittedName>
        <fullName evidence="1">BnaCnng30280D protein</fullName>
    </submittedName>
</protein>
<name>A0A078J087_BRANA</name>
<evidence type="ECO:0000313" key="1">
    <source>
        <dbReference type="EMBL" id="CDY56400.1"/>
    </source>
</evidence>
<accession>A0A078J087</accession>
<dbReference type="Proteomes" id="UP000028999">
    <property type="component" value="Unassembled WGS sequence"/>
</dbReference>
<keyword evidence="2" id="KW-1185">Reference proteome</keyword>
<organism evidence="1 2">
    <name type="scientific">Brassica napus</name>
    <name type="common">Rape</name>
    <dbReference type="NCBI Taxonomy" id="3708"/>
    <lineage>
        <taxon>Eukaryota</taxon>
        <taxon>Viridiplantae</taxon>
        <taxon>Streptophyta</taxon>
        <taxon>Embryophyta</taxon>
        <taxon>Tracheophyta</taxon>
        <taxon>Spermatophyta</taxon>
        <taxon>Magnoliopsida</taxon>
        <taxon>eudicotyledons</taxon>
        <taxon>Gunneridae</taxon>
        <taxon>Pentapetalae</taxon>
        <taxon>rosids</taxon>
        <taxon>malvids</taxon>
        <taxon>Brassicales</taxon>
        <taxon>Brassicaceae</taxon>
        <taxon>Brassiceae</taxon>
        <taxon>Brassica</taxon>
    </lineage>
</organism>
<sequence>MDRRVYKRGGHKI</sequence>
<dbReference type="EMBL" id="LK033484">
    <property type="protein sequence ID" value="CDY56400.1"/>
    <property type="molecule type" value="Genomic_DNA"/>
</dbReference>
<proteinExistence type="predicted"/>
<gene>
    <name evidence="1" type="primary">BnaCnng30280D</name>
    <name evidence="1" type="ORF">GSBRNA2T00019510001</name>
</gene>
<reference evidence="1 2" key="1">
    <citation type="journal article" date="2014" name="Science">
        <title>Plant genetics. Early allopolyploid evolution in the post-Neolithic Brassica napus oilseed genome.</title>
        <authorList>
            <person name="Chalhoub B."/>
            <person name="Denoeud F."/>
            <person name="Liu S."/>
            <person name="Parkin I.A."/>
            <person name="Tang H."/>
            <person name="Wang X."/>
            <person name="Chiquet J."/>
            <person name="Belcram H."/>
            <person name="Tong C."/>
            <person name="Samans B."/>
            <person name="Correa M."/>
            <person name="Da Silva C."/>
            <person name="Just J."/>
            <person name="Falentin C."/>
            <person name="Koh C.S."/>
            <person name="Le Clainche I."/>
            <person name="Bernard M."/>
            <person name="Bento P."/>
            <person name="Noel B."/>
            <person name="Labadie K."/>
            <person name="Alberti A."/>
            <person name="Charles M."/>
            <person name="Arnaud D."/>
            <person name="Guo H."/>
            <person name="Daviaud C."/>
            <person name="Alamery S."/>
            <person name="Jabbari K."/>
            <person name="Zhao M."/>
            <person name="Edger P.P."/>
            <person name="Chelaifa H."/>
            <person name="Tack D."/>
            <person name="Lassalle G."/>
            <person name="Mestiri I."/>
            <person name="Schnel N."/>
            <person name="Le Paslier M.C."/>
            <person name="Fan G."/>
            <person name="Renault V."/>
            <person name="Bayer P.E."/>
            <person name="Golicz A.A."/>
            <person name="Manoli S."/>
            <person name="Lee T.H."/>
            <person name="Thi V.H."/>
            <person name="Chalabi S."/>
            <person name="Hu Q."/>
            <person name="Fan C."/>
            <person name="Tollenaere R."/>
            <person name="Lu Y."/>
            <person name="Battail C."/>
            <person name="Shen J."/>
            <person name="Sidebottom C.H."/>
            <person name="Wang X."/>
            <person name="Canaguier A."/>
            <person name="Chauveau A."/>
            <person name="Berard A."/>
            <person name="Deniot G."/>
            <person name="Guan M."/>
            <person name="Liu Z."/>
            <person name="Sun F."/>
            <person name="Lim Y.P."/>
            <person name="Lyons E."/>
            <person name="Town C.D."/>
            <person name="Bancroft I."/>
            <person name="Wang X."/>
            <person name="Meng J."/>
            <person name="Ma J."/>
            <person name="Pires J.C."/>
            <person name="King G.J."/>
            <person name="Brunel D."/>
            <person name="Delourme R."/>
            <person name="Renard M."/>
            <person name="Aury J.M."/>
            <person name="Adams K.L."/>
            <person name="Batley J."/>
            <person name="Snowdon R.J."/>
            <person name="Tost J."/>
            <person name="Edwards D."/>
            <person name="Zhou Y."/>
            <person name="Hua W."/>
            <person name="Sharpe A.G."/>
            <person name="Paterson A.H."/>
            <person name="Guan C."/>
            <person name="Wincker P."/>
        </authorList>
    </citation>
    <scope>NUCLEOTIDE SEQUENCE [LARGE SCALE GENOMIC DNA]</scope>
    <source>
        <strain evidence="2">cv. Darmor-bzh</strain>
    </source>
</reference>
<evidence type="ECO:0000313" key="2">
    <source>
        <dbReference type="Proteomes" id="UP000028999"/>
    </source>
</evidence>